<feature type="region of interest" description="Disordered" evidence="1">
    <location>
        <begin position="238"/>
        <end position="344"/>
    </location>
</feature>
<protein>
    <submittedName>
        <fullName evidence="2">Uncharacterized protein</fullName>
    </submittedName>
</protein>
<evidence type="ECO:0000313" key="2">
    <source>
        <dbReference type="EMBL" id="RYQ24032.1"/>
    </source>
</evidence>
<dbReference type="AntiFam" id="ANF00057">
    <property type="entry name" value="Translation of E. coli type CRISPR repeat"/>
</dbReference>
<reference evidence="2 3" key="1">
    <citation type="submission" date="2018-12" db="EMBL/GenBank/DDBJ databases">
        <title>Unveiling genomic diversity among members of the Bifidobacterium pseudolongum species, a widely distributed gut commensal of the animal kingdom.</title>
        <authorList>
            <person name="Lugli G.A."/>
            <person name="Duranti S."/>
            <person name="Albert K."/>
            <person name="Mancabelli L."/>
            <person name="Napoli S."/>
            <person name="Viappiani A."/>
            <person name="Anzalone R."/>
            <person name="Longhi G."/>
            <person name="Milani C."/>
            <person name="Turroni F."/>
            <person name="Alessandri G."/>
            <person name="Sela D.A."/>
            <person name="Van Sinderen D."/>
            <person name="Ventura M."/>
        </authorList>
    </citation>
    <scope>NUCLEOTIDE SEQUENCE [LARGE SCALE GENOMIC DNA]</scope>
    <source>
        <strain evidence="2 3">2032B</strain>
    </source>
</reference>
<accession>A0A4Q5ADA6</accession>
<dbReference type="Proteomes" id="UP000292535">
    <property type="component" value="Unassembled WGS sequence"/>
</dbReference>
<dbReference type="AlphaFoldDB" id="A0A4Q5ADA6"/>
<comment type="caution">
    <text evidence="2">The sequence shown here is derived from an EMBL/GenBank/DDBJ whole genome shotgun (WGS) entry which is preliminary data.</text>
</comment>
<dbReference type="EMBL" id="RYUQ01000004">
    <property type="protein sequence ID" value="RYQ24032.1"/>
    <property type="molecule type" value="Genomic_DNA"/>
</dbReference>
<proteinExistence type="predicted"/>
<dbReference type="AntiFam" id="ANF00006">
    <property type="entry name" value="Translation of CRISPR region"/>
</dbReference>
<evidence type="ECO:0000313" key="3">
    <source>
        <dbReference type="Proteomes" id="UP000292535"/>
    </source>
</evidence>
<name>A0A4Q5ADA6_9BIFI</name>
<gene>
    <name evidence="2" type="ORF">PG2032B_1427</name>
</gene>
<evidence type="ECO:0000256" key="1">
    <source>
        <dbReference type="SAM" id="MobiDB-lite"/>
    </source>
</evidence>
<organism evidence="2 3">
    <name type="scientific">Bifidobacterium pseudolongum subsp. globosum</name>
    <dbReference type="NCBI Taxonomy" id="1690"/>
    <lineage>
        <taxon>Bacteria</taxon>
        <taxon>Bacillati</taxon>
        <taxon>Actinomycetota</taxon>
        <taxon>Actinomycetes</taxon>
        <taxon>Bifidobacteriales</taxon>
        <taxon>Bifidobacteriaceae</taxon>
        <taxon>Bifidobacterium</taxon>
    </lineage>
</organism>
<sequence length="368" mass="40431">MTRHWTDHPRTCGANLQCTYLKTHVNGSSPHMRGKRFLPSTTPPPLRIIPAHAGQTVLARVWGRAGSDHPRTCGANSSRVMRLWPLSGSSPHMRGKLSEHRMWVIDTRIIPAHAGQTYLYGGRDHAKPDHPRTCGANSMFSTGTVYWVGSSPHMRGKPAEPLQQGVEHRIIPAHAGQTRDIAWRAGRTPDHPRTCGANYFASGNFFGRYGSSPHMRGKLRADCSARAPRWIIPAHAGQTMRNRSSRPLPADHPRTCGANAPNTVFLMPRTGSSPHMRGKLSDSRPPPQSPRIIPAHAGQTSNPRRKSWKPTDHPRICGANVDSAVQSNPPDGSSPHMRGKPFRPVAFPPRIRIIPAHAGQTPFPSPKA</sequence>